<feature type="domain" description="Ints3-like C-terminal" evidence="1">
    <location>
        <begin position="1"/>
        <end position="212"/>
    </location>
</feature>
<organism evidence="2 3">
    <name type="scientific">Brugia timori</name>
    <dbReference type="NCBI Taxonomy" id="42155"/>
    <lineage>
        <taxon>Eukaryota</taxon>
        <taxon>Metazoa</taxon>
        <taxon>Ecdysozoa</taxon>
        <taxon>Nematoda</taxon>
        <taxon>Chromadorea</taxon>
        <taxon>Rhabditida</taxon>
        <taxon>Spirurina</taxon>
        <taxon>Spiruromorpha</taxon>
        <taxon>Filarioidea</taxon>
        <taxon>Onchocercidae</taxon>
        <taxon>Brugia</taxon>
    </lineage>
</organism>
<protein>
    <recommendedName>
        <fullName evidence="1">Ints3-like C-terminal domain-containing protein</fullName>
    </recommendedName>
</protein>
<proteinExistence type="predicted"/>
<gene>
    <name evidence="2" type="ORF">BTMF_LOCUS889</name>
</gene>
<dbReference type="PANTHER" id="PTHR13587:SF7">
    <property type="entry name" value="INTEGRATOR COMPLEX SUBUNIT 3"/>
    <property type="match status" value="1"/>
</dbReference>
<dbReference type="InterPro" id="IPR056518">
    <property type="entry name" value="HEAT_Ints3_C"/>
</dbReference>
<name>A0A3P7VU07_9BILA</name>
<reference evidence="2 3" key="1">
    <citation type="submission" date="2018-11" db="EMBL/GenBank/DDBJ databases">
        <authorList>
            <consortium name="Pathogen Informatics"/>
        </authorList>
    </citation>
    <scope>NUCLEOTIDE SEQUENCE [LARGE SCALE GENOMIC DNA]</scope>
</reference>
<dbReference type="Pfam" id="PF24566">
    <property type="entry name" value="HEAT_Ints3_C"/>
    <property type="match status" value="1"/>
</dbReference>
<keyword evidence="3" id="KW-1185">Reference proteome</keyword>
<dbReference type="EMBL" id="UZAG01000568">
    <property type="protein sequence ID" value="VDO08878.1"/>
    <property type="molecule type" value="Genomic_DNA"/>
</dbReference>
<sequence length="405" mass="46618">MLFFTSSNRRDQNDTAIAAYTDLCRLLDSPPIQQIVSDLQQCHIDDYVLFAHLIPYVYEKFATEAMGSVELMKLLSHSLDGRQIADLIGEMVRENISFFRKDSFLPIVSASLTWETTAQFVFWQLVHAEGVPVDWILQMISKLQYPKHSEAIAQVYIMLQRMDREPNMSLIRNLLSRTPSDMFTVNCLKLLIKDPDYAARVAELLSNLIDKLIQSGDLLPVHSKGKRPAQRETLFFFKQWFSKKDAKSKNCFLTICKLLLEFWRNWILNLYDFHNLNCGNQYVCLDQLFSHLDKFRQSCLSKDSHVAEAFLARPTLQEAFTVARAAEKVSSLRIRYSELFAVMEILSDDNAQSARSLRRTKTSKKMTDMSDLSRKKATTALETMSDLLSSGLVPFFEVCRAQLDV</sequence>
<evidence type="ECO:0000313" key="3">
    <source>
        <dbReference type="Proteomes" id="UP000280834"/>
    </source>
</evidence>
<dbReference type="GO" id="GO:0005737">
    <property type="term" value="C:cytoplasm"/>
    <property type="evidence" value="ECO:0007669"/>
    <property type="project" value="TreeGrafter"/>
</dbReference>
<dbReference type="Proteomes" id="UP000280834">
    <property type="component" value="Unassembled WGS sequence"/>
</dbReference>
<evidence type="ECO:0000313" key="2">
    <source>
        <dbReference type="EMBL" id="VDO08878.1"/>
    </source>
</evidence>
<dbReference type="AlphaFoldDB" id="A0A3P7VU07"/>
<accession>A0A3P7VU07</accession>
<dbReference type="InterPro" id="IPR045334">
    <property type="entry name" value="INTS3"/>
</dbReference>
<evidence type="ECO:0000259" key="1">
    <source>
        <dbReference type="Pfam" id="PF24566"/>
    </source>
</evidence>
<dbReference type="PANTHER" id="PTHR13587">
    <property type="entry name" value="INTEGRATOR COMPLEX SUBUNIT 3"/>
    <property type="match status" value="1"/>
</dbReference>